<protein>
    <submittedName>
        <fullName evidence="17">Pesticin receptor</fullName>
    </submittedName>
</protein>
<keyword evidence="13" id="KW-0732">Signal</keyword>
<evidence type="ECO:0000313" key="17">
    <source>
        <dbReference type="EMBL" id="CAA0110853.1"/>
    </source>
</evidence>
<evidence type="ECO:0000256" key="5">
    <source>
        <dbReference type="ARBA" id="ARBA00022692"/>
    </source>
</evidence>
<comment type="subcellular location">
    <subcellularLocation>
        <location evidence="1 11">Cell outer membrane</location>
        <topology evidence="1 11">Multi-pass membrane protein</topology>
    </subcellularLocation>
</comment>
<keyword evidence="4" id="KW-0410">Iron transport</keyword>
<evidence type="ECO:0000256" key="7">
    <source>
        <dbReference type="ARBA" id="ARBA00023065"/>
    </source>
</evidence>
<keyword evidence="3 11" id="KW-1134">Transmembrane beta strand</keyword>
<dbReference type="InterPro" id="IPR000531">
    <property type="entry name" value="Beta-barrel_TonB"/>
</dbReference>
<feature type="domain" description="TonB-dependent receptor plug" evidence="15">
    <location>
        <begin position="42"/>
        <end position="148"/>
    </location>
</feature>
<keyword evidence="18" id="KW-1185">Reference proteome</keyword>
<dbReference type="SUPFAM" id="SSF56935">
    <property type="entry name" value="Porins"/>
    <property type="match status" value="1"/>
</dbReference>
<reference evidence="18 19" key="1">
    <citation type="submission" date="2019-11" db="EMBL/GenBank/DDBJ databases">
        <authorList>
            <person name="Holert J."/>
        </authorList>
    </citation>
    <scope>NUCLEOTIDE SEQUENCE [LARGE SCALE GENOMIC DNA]</scope>
    <source>
        <strain evidence="17">BC3_2A</strain>
        <strain evidence="16">SB11_1A</strain>
    </source>
</reference>
<keyword evidence="2 11" id="KW-0813">Transport</keyword>
<dbReference type="PANTHER" id="PTHR32552:SF81">
    <property type="entry name" value="TONB-DEPENDENT OUTER MEMBRANE RECEPTOR"/>
    <property type="match status" value="1"/>
</dbReference>
<keyword evidence="8 12" id="KW-0798">TonB box</keyword>
<dbReference type="EMBL" id="CACSIM010000004">
    <property type="protein sequence ID" value="CAA0110853.1"/>
    <property type="molecule type" value="Genomic_DNA"/>
</dbReference>
<dbReference type="Pfam" id="PF00593">
    <property type="entry name" value="TonB_dep_Rec_b-barrel"/>
    <property type="match status" value="1"/>
</dbReference>
<sequence>MMKLTRCKLALTNLLLLTIPPAIAAPQLEEVIVTAQKRAESAQDVPISVTAMSAESLARNGLTNLESMSEMIPNLNMGSSPDDKKIVMRGIGSGTGTPSFEQSVGLYIDGIYAGRAAQFQVPFLDVASVEVVRGPQGVLFGKNSVAGAISIITQKPGDEFGGYVNAGYNSFSQHDVTTVINLPLTDKLGARFIAKKQTTGGYLENPVQDTDGMNADNEVFRLSFKWDLSDHISIFFKAEHADQNDESSNLQLVDYDADAPASAPTGSAAPPIALDLIAETIYAQQDAAGEDYTANETTYSNKADGRRLISDSYTFKLTGMVGEHELTWLSGYSEYEKKNDTDADFSASNFVQLYSDEFFEQTSHELRIASPVGGTFEYVAGLFYVDRWFYQPNWRFDFDLLLLPGLQVSVNSLYEEPTESKSAFFQGTWNINEQLSFTAGIRRTFEEKLGRASQIITRYGSNDDQSDNLVIVEGLTRTTMASLLGYEAYTLPFQTSKEANTDYTVNLQWTPSDNTMFYYTHARATKAGGFDAADITGNPDEFGFRPETATSHEIGGKLELFDRRLRANTAIFRTQFDDLQVANFNGSELITDNAEGAVTQGVEIELTFVATESLLIGGNIARLDATYLDFPDAPCPGNQGDWNAECEARNGGGRDGTGDTLDQAPEWSGSVYLSYSHLFSDTFFVSSRLDIIYSDDVALDASLQPSTIQEAYTKYNASVRVSSVDEKWFITLAGYNLSDETTLNFASPGVLATRQTIGNLAPPRTFALSGQWNFGAF</sequence>
<organism evidence="17 19">
    <name type="scientific">Zhongshania aliphaticivorans</name>
    <dbReference type="NCBI Taxonomy" id="1470434"/>
    <lineage>
        <taxon>Bacteria</taxon>
        <taxon>Pseudomonadati</taxon>
        <taxon>Pseudomonadota</taxon>
        <taxon>Gammaproteobacteria</taxon>
        <taxon>Cellvibrionales</taxon>
        <taxon>Spongiibacteraceae</taxon>
        <taxon>Zhongshania</taxon>
    </lineage>
</organism>
<keyword evidence="5 11" id="KW-0812">Transmembrane</keyword>
<keyword evidence="9 11" id="KW-0472">Membrane</keyword>
<evidence type="ECO:0000313" key="18">
    <source>
        <dbReference type="Proteomes" id="UP000435877"/>
    </source>
</evidence>
<proteinExistence type="inferred from homology"/>
<dbReference type="Proteomes" id="UP000435877">
    <property type="component" value="Unassembled WGS sequence"/>
</dbReference>
<name>A0A5S9Q0H6_9GAMM</name>
<gene>
    <name evidence="17" type="primary">fyuA_16</name>
    <name evidence="16" type="synonym">fyuA_17</name>
    <name evidence="16" type="ORF">IHBHHGIJ_02415</name>
    <name evidence="17" type="ORF">KFEGEMFD_02602</name>
</gene>
<evidence type="ECO:0000256" key="4">
    <source>
        <dbReference type="ARBA" id="ARBA00022496"/>
    </source>
</evidence>
<dbReference type="InterPro" id="IPR012910">
    <property type="entry name" value="Plug_dom"/>
</dbReference>
<dbReference type="GO" id="GO:0006826">
    <property type="term" value="P:iron ion transport"/>
    <property type="evidence" value="ECO:0007669"/>
    <property type="project" value="UniProtKB-KW"/>
</dbReference>
<evidence type="ECO:0000256" key="6">
    <source>
        <dbReference type="ARBA" id="ARBA00023004"/>
    </source>
</evidence>
<dbReference type="EMBL" id="CACSIK010000001">
    <property type="protein sequence ID" value="CAA0093094.1"/>
    <property type="molecule type" value="Genomic_DNA"/>
</dbReference>
<feature type="domain" description="TonB-dependent receptor-like beta-barrel" evidence="14">
    <location>
        <begin position="260"/>
        <end position="737"/>
    </location>
</feature>
<keyword evidence="7" id="KW-0406">Ion transport</keyword>
<evidence type="ECO:0000256" key="12">
    <source>
        <dbReference type="RuleBase" id="RU003357"/>
    </source>
</evidence>
<dbReference type="Pfam" id="PF07715">
    <property type="entry name" value="Plug"/>
    <property type="match status" value="1"/>
</dbReference>
<dbReference type="PROSITE" id="PS52016">
    <property type="entry name" value="TONB_DEPENDENT_REC_3"/>
    <property type="match status" value="1"/>
</dbReference>
<dbReference type="InterPro" id="IPR039426">
    <property type="entry name" value="TonB-dep_rcpt-like"/>
</dbReference>
<evidence type="ECO:0000256" key="10">
    <source>
        <dbReference type="ARBA" id="ARBA00023237"/>
    </source>
</evidence>
<feature type="signal peptide" evidence="13">
    <location>
        <begin position="1"/>
        <end position="24"/>
    </location>
</feature>
<evidence type="ECO:0000256" key="2">
    <source>
        <dbReference type="ARBA" id="ARBA00022448"/>
    </source>
</evidence>
<evidence type="ECO:0000313" key="19">
    <source>
        <dbReference type="Proteomes" id="UP000439591"/>
    </source>
</evidence>
<evidence type="ECO:0000256" key="13">
    <source>
        <dbReference type="SAM" id="SignalP"/>
    </source>
</evidence>
<dbReference type="AlphaFoldDB" id="A0A5S9Q0H6"/>
<evidence type="ECO:0000256" key="11">
    <source>
        <dbReference type="PROSITE-ProRule" id="PRU01360"/>
    </source>
</evidence>
<keyword evidence="10 11" id="KW-0998">Cell outer membrane</keyword>
<dbReference type="GO" id="GO:0009279">
    <property type="term" value="C:cell outer membrane"/>
    <property type="evidence" value="ECO:0007669"/>
    <property type="project" value="UniProtKB-SubCell"/>
</dbReference>
<feature type="chain" id="PRO_5036150509" evidence="13">
    <location>
        <begin position="25"/>
        <end position="777"/>
    </location>
</feature>
<comment type="similarity">
    <text evidence="11 12">Belongs to the TonB-dependent receptor family.</text>
</comment>
<dbReference type="PANTHER" id="PTHR32552">
    <property type="entry name" value="FERRICHROME IRON RECEPTOR-RELATED"/>
    <property type="match status" value="1"/>
</dbReference>
<evidence type="ECO:0000259" key="14">
    <source>
        <dbReference type="Pfam" id="PF00593"/>
    </source>
</evidence>
<dbReference type="InterPro" id="IPR036942">
    <property type="entry name" value="Beta-barrel_TonB_sf"/>
</dbReference>
<evidence type="ECO:0000259" key="15">
    <source>
        <dbReference type="Pfam" id="PF07715"/>
    </source>
</evidence>
<evidence type="ECO:0000256" key="8">
    <source>
        <dbReference type="ARBA" id="ARBA00023077"/>
    </source>
</evidence>
<dbReference type="RefSeq" id="WP_159268957.1">
    <property type="nucleotide sequence ID" value="NZ_CACSIK010000001.1"/>
</dbReference>
<evidence type="ECO:0000256" key="9">
    <source>
        <dbReference type="ARBA" id="ARBA00023136"/>
    </source>
</evidence>
<evidence type="ECO:0000313" key="16">
    <source>
        <dbReference type="EMBL" id="CAA0093094.1"/>
    </source>
</evidence>
<dbReference type="Proteomes" id="UP000439591">
    <property type="component" value="Unassembled WGS sequence"/>
</dbReference>
<evidence type="ECO:0000256" key="3">
    <source>
        <dbReference type="ARBA" id="ARBA00022452"/>
    </source>
</evidence>
<keyword evidence="17" id="KW-0675">Receptor</keyword>
<dbReference type="OrthoDB" id="7051185at2"/>
<evidence type="ECO:0000256" key="1">
    <source>
        <dbReference type="ARBA" id="ARBA00004571"/>
    </source>
</evidence>
<keyword evidence="6" id="KW-0408">Iron</keyword>
<accession>A0A5S9Q0H6</accession>
<dbReference type="Gene3D" id="2.40.170.20">
    <property type="entry name" value="TonB-dependent receptor, beta-barrel domain"/>
    <property type="match status" value="1"/>
</dbReference>